<feature type="region of interest" description="Disordered" evidence="1">
    <location>
        <begin position="54"/>
        <end position="163"/>
    </location>
</feature>
<proteinExistence type="predicted"/>
<name>A0A9P4IYT4_9PEZI</name>
<feature type="region of interest" description="Disordered" evidence="1">
    <location>
        <begin position="1"/>
        <end position="38"/>
    </location>
</feature>
<reference evidence="2" key="1">
    <citation type="journal article" date="2020" name="Stud. Mycol.">
        <title>101 Dothideomycetes genomes: a test case for predicting lifestyles and emergence of pathogens.</title>
        <authorList>
            <person name="Haridas S."/>
            <person name="Albert R."/>
            <person name="Binder M."/>
            <person name="Bloem J."/>
            <person name="Labutti K."/>
            <person name="Salamov A."/>
            <person name="Andreopoulos B."/>
            <person name="Baker S."/>
            <person name="Barry K."/>
            <person name="Bills G."/>
            <person name="Bluhm B."/>
            <person name="Cannon C."/>
            <person name="Castanera R."/>
            <person name="Culley D."/>
            <person name="Daum C."/>
            <person name="Ezra D."/>
            <person name="Gonzalez J."/>
            <person name="Henrissat B."/>
            <person name="Kuo A."/>
            <person name="Liang C."/>
            <person name="Lipzen A."/>
            <person name="Lutzoni F."/>
            <person name="Magnuson J."/>
            <person name="Mondo S."/>
            <person name="Nolan M."/>
            <person name="Ohm R."/>
            <person name="Pangilinan J."/>
            <person name="Park H.-J."/>
            <person name="Ramirez L."/>
            <person name="Alfaro M."/>
            <person name="Sun H."/>
            <person name="Tritt A."/>
            <person name="Yoshinaga Y."/>
            <person name="Zwiers L.-H."/>
            <person name="Turgeon B."/>
            <person name="Goodwin S."/>
            <person name="Spatafora J."/>
            <person name="Crous P."/>
            <person name="Grigoriev I."/>
        </authorList>
    </citation>
    <scope>NUCLEOTIDE SEQUENCE</scope>
    <source>
        <strain evidence="2">CBS 260.36</strain>
    </source>
</reference>
<feature type="compositionally biased region" description="Low complexity" evidence="1">
    <location>
        <begin position="147"/>
        <end position="163"/>
    </location>
</feature>
<accession>A0A9P4IYT4</accession>
<evidence type="ECO:0000313" key="2">
    <source>
        <dbReference type="EMBL" id="KAF2152377.1"/>
    </source>
</evidence>
<gene>
    <name evidence="2" type="ORF">K461DRAFT_145898</name>
</gene>
<feature type="compositionally biased region" description="Polar residues" evidence="1">
    <location>
        <begin position="8"/>
        <end position="19"/>
    </location>
</feature>
<organism evidence="2 3">
    <name type="scientific">Myriangium duriaei CBS 260.36</name>
    <dbReference type="NCBI Taxonomy" id="1168546"/>
    <lineage>
        <taxon>Eukaryota</taxon>
        <taxon>Fungi</taxon>
        <taxon>Dikarya</taxon>
        <taxon>Ascomycota</taxon>
        <taxon>Pezizomycotina</taxon>
        <taxon>Dothideomycetes</taxon>
        <taxon>Dothideomycetidae</taxon>
        <taxon>Myriangiales</taxon>
        <taxon>Myriangiaceae</taxon>
        <taxon>Myriangium</taxon>
    </lineage>
</organism>
<feature type="compositionally biased region" description="Polar residues" evidence="1">
    <location>
        <begin position="71"/>
        <end position="86"/>
    </location>
</feature>
<dbReference type="AlphaFoldDB" id="A0A9P4IYT4"/>
<sequence length="367" mass="40605">MDPAEVTDNYTVYSPTSSGAPPLSPVHGQATSIGSPTSPRYYDSPPIFCFSPLVSSTRSSSPCAAEIESSGHLNRPSTNFTTSISPHASRRDSPGGPNLPLTGATTNSPPHAPAKQDSSDGSPQTVLPRSSSSSTSASLGFPTRVPRGSSAACDSSASPAPSRALALGPQICIDLSSSPEPVAAPKINRPITRSVTAAAKARVLPILRRSNRHTAMKRKLDEEESEAVHYRAYCQPWKLSPEQKRRKQEHQRDVDQQAEELWSHIGTNWAEMREGRTPRTYGGAPMKENQDLVTILYRQRSITRAYVSEFYTWHEVKEILAEKIDEWNELWLLRHEKELLKALDVFYQKIHPRQCRRDMVVEVVGPR</sequence>
<feature type="compositionally biased region" description="Polar residues" evidence="1">
    <location>
        <begin position="119"/>
        <end position="129"/>
    </location>
</feature>
<protein>
    <submittedName>
        <fullName evidence="2">Uncharacterized protein</fullName>
    </submittedName>
</protein>
<dbReference type="Proteomes" id="UP000799439">
    <property type="component" value="Unassembled WGS sequence"/>
</dbReference>
<comment type="caution">
    <text evidence="2">The sequence shown here is derived from an EMBL/GenBank/DDBJ whole genome shotgun (WGS) entry which is preliminary data.</text>
</comment>
<evidence type="ECO:0000256" key="1">
    <source>
        <dbReference type="SAM" id="MobiDB-lite"/>
    </source>
</evidence>
<feature type="compositionally biased region" description="Polar residues" evidence="1">
    <location>
        <begin position="29"/>
        <end position="38"/>
    </location>
</feature>
<evidence type="ECO:0000313" key="3">
    <source>
        <dbReference type="Proteomes" id="UP000799439"/>
    </source>
</evidence>
<dbReference type="EMBL" id="ML996086">
    <property type="protein sequence ID" value="KAF2152377.1"/>
    <property type="molecule type" value="Genomic_DNA"/>
</dbReference>
<keyword evidence="3" id="KW-1185">Reference proteome</keyword>